<protein>
    <recommendedName>
        <fullName evidence="2">PDZ domain-containing protein</fullName>
    </recommendedName>
</protein>
<feature type="compositionally biased region" description="Polar residues" evidence="1">
    <location>
        <begin position="240"/>
        <end position="250"/>
    </location>
</feature>
<proteinExistence type="predicted"/>
<feature type="compositionally biased region" description="Polar residues" evidence="1">
    <location>
        <begin position="506"/>
        <end position="517"/>
    </location>
</feature>
<feature type="region of interest" description="Disordered" evidence="1">
    <location>
        <begin position="71"/>
        <end position="109"/>
    </location>
</feature>
<feature type="compositionally biased region" description="Polar residues" evidence="1">
    <location>
        <begin position="192"/>
        <end position="215"/>
    </location>
</feature>
<dbReference type="InParanoid" id="A0A1V9X618"/>
<gene>
    <name evidence="3" type="ORF">BIW11_12637</name>
</gene>
<dbReference type="Proteomes" id="UP000192247">
    <property type="component" value="Unassembled WGS sequence"/>
</dbReference>
<feature type="compositionally biased region" description="Polar residues" evidence="1">
    <location>
        <begin position="312"/>
        <end position="329"/>
    </location>
</feature>
<dbReference type="PROSITE" id="PS50106">
    <property type="entry name" value="PDZ"/>
    <property type="match status" value="1"/>
</dbReference>
<reference evidence="3 4" key="1">
    <citation type="journal article" date="2017" name="Gigascience">
        <title>Draft genome of the honey bee ectoparasitic mite, Tropilaelaps mercedesae, is shaped by the parasitic life history.</title>
        <authorList>
            <person name="Dong X."/>
            <person name="Armstrong S.D."/>
            <person name="Xia D."/>
            <person name="Makepeace B.L."/>
            <person name="Darby A.C."/>
            <person name="Kadowaki T."/>
        </authorList>
    </citation>
    <scope>NUCLEOTIDE SEQUENCE [LARGE SCALE GENOMIC DNA]</scope>
    <source>
        <strain evidence="3">Wuxi-XJTLU</strain>
    </source>
</reference>
<feature type="compositionally biased region" description="Low complexity" evidence="1">
    <location>
        <begin position="80"/>
        <end position="92"/>
    </location>
</feature>
<dbReference type="OrthoDB" id="6417639at2759"/>
<evidence type="ECO:0000256" key="1">
    <source>
        <dbReference type="SAM" id="MobiDB-lite"/>
    </source>
</evidence>
<comment type="caution">
    <text evidence="3">The sequence shown here is derived from an EMBL/GenBank/DDBJ whole genome shotgun (WGS) entry which is preliminary data.</text>
</comment>
<dbReference type="InterPro" id="IPR036034">
    <property type="entry name" value="PDZ_sf"/>
</dbReference>
<feature type="region of interest" description="Disordered" evidence="1">
    <location>
        <begin position="132"/>
        <end position="286"/>
    </location>
</feature>
<feature type="domain" description="PDZ" evidence="2">
    <location>
        <begin position="529"/>
        <end position="580"/>
    </location>
</feature>
<evidence type="ECO:0000313" key="3">
    <source>
        <dbReference type="EMBL" id="OQR68856.1"/>
    </source>
</evidence>
<dbReference type="Gene3D" id="2.30.42.10">
    <property type="match status" value="1"/>
</dbReference>
<dbReference type="AlphaFoldDB" id="A0A1V9X618"/>
<dbReference type="EMBL" id="MNPL01023190">
    <property type="protein sequence ID" value="OQR68856.1"/>
    <property type="molecule type" value="Genomic_DNA"/>
</dbReference>
<dbReference type="STRING" id="418985.A0A1V9X618"/>
<organism evidence="3 4">
    <name type="scientific">Tropilaelaps mercedesae</name>
    <dbReference type="NCBI Taxonomy" id="418985"/>
    <lineage>
        <taxon>Eukaryota</taxon>
        <taxon>Metazoa</taxon>
        <taxon>Ecdysozoa</taxon>
        <taxon>Arthropoda</taxon>
        <taxon>Chelicerata</taxon>
        <taxon>Arachnida</taxon>
        <taxon>Acari</taxon>
        <taxon>Parasitiformes</taxon>
        <taxon>Mesostigmata</taxon>
        <taxon>Gamasina</taxon>
        <taxon>Dermanyssoidea</taxon>
        <taxon>Laelapidae</taxon>
        <taxon>Tropilaelaps</taxon>
    </lineage>
</organism>
<feature type="compositionally biased region" description="Basic and acidic residues" evidence="1">
    <location>
        <begin position="251"/>
        <end position="263"/>
    </location>
</feature>
<sequence>MRIFSLQEWKSLWNLNKPPKVHPSIRNPDHFYSVNANLSHGSLPAIPRYGIKSYESYPGYVVDEVDSLSASARGRASQQGSRRAGSSLPSSARRARRGPLNAKVAPISRDQGEETYLQLKDDQTCIGYNANGMVDTRRTSGEPRATSSPVHEASKEHGKNIRPFPAGEMKPPTTQPVTHVRDDASPDDTNAVIYSTVQKNPSGKPKQLQQVSLAQPSWHKSRSQRELSSSGDDWAENANRYKQTHVNNRSLAKEPLKNWDHNRSGYSTAEGKSTEENTSRHYNPAKRSYMESLYDLDGNQSRSMKFSEAQKKFQQLANASQDQPTSQHNPPRKTGFATRLNCSIEPCNVSIQTRFNSQQDVTEKVTVNELYKSAAALPLTSENHTSVDAQYDYPRRSFEVVTKSGTEIQQRDSLYRWANSSGLPENDFNSQTLSPQRCRAQSTKVLGNLSTGSSTGSSLALLREERQFAKAEPDGAPSIGNPKDSPDDGPITSTPRTSARKALRPLTNSQENLVSRHQGNERTDWQEADILIRRQPERGDFGFAIIGGRDQKVRSNDKGVYVAEIYTGGSAALDGRLKVI</sequence>
<feature type="region of interest" description="Disordered" evidence="1">
    <location>
        <begin position="304"/>
        <end position="335"/>
    </location>
</feature>
<accession>A0A1V9X618</accession>
<name>A0A1V9X618_9ACAR</name>
<evidence type="ECO:0000259" key="2">
    <source>
        <dbReference type="PROSITE" id="PS50106"/>
    </source>
</evidence>
<dbReference type="SUPFAM" id="SSF50156">
    <property type="entry name" value="PDZ domain-like"/>
    <property type="match status" value="1"/>
</dbReference>
<evidence type="ECO:0000313" key="4">
    <source>
        <dbReference type="Proteomes" id="UP000192247"/>
    </source>
</evidence>
<keyword evidence="4" id="KW-1185">Reference proteome</keyword>
<feature type="region of interest" description="Disordered" evidence="1">
    <location>
        <begin position="470"/>
        <end position="521"/>
    </location>
</feature>
<dbReference type="InterPro" id="IPR001478">
    <property type="entry name" value="PDZ"/>
</dbReference>